<evidence type="ECO:0000259" key="1">
    <source>
        <dbReference type="Pfam" id="PF24393"/>
    </source>
</evidence>
<sequence>MGEPTFYVIEAAPTEDETGDVASVPGRSTELHSLRRWFAPKAKEVSTDRLLESFEKTQAAIDAMLAKLESGDQRGYRLDEFEVSLAVSGEGTIGIVTASAEAGVVLKFKRAEASGRTTS</sequence>
<gene>
    <name evidence="2" type="ORF">KNW02_17705</name>
</gene>
<dbReference type="RefSeq" id="WP_216034557.1">
    <property type="nucleotide sequence ID" value="NZ_JAHKNG010000046.1"/>
</dbReference>
<evidence type="ECO:0000313" key="3">
    <source>
        <dbReference type="Proteomes" id="UP001166191"/>
    </source>
</evidence>
<proteinExistence type="predicted"/>
<dbReference type="Pfam" id="PF24393">
    <property type="entry name" value="Pepco"/>
    <property type="match status" value="1"/>
</dbReference>
<feature type="domain" description="Pepco" evidence="1">
    <location>
        <begin position="34"/>
        <end position="110"/>
    </location>
</feature>
<name>A0ABS6AMW7_9RHOB</name>
<protein>
    <recommendedName>
        <fullName evidence="1">Pepco domain-containing protein</fullName>
    </recommendedName>
</protein>
<reference evidence="2" key="1">
    <citation type="submission" date="2021-06" db="EMBL/GenBank/DDBJ databases">
        <title>Paracoccus bacterium XHP0099 sp. nov., isolated from the surface waters of the Yellow Sea.</title>
        <authorList>
            <person name="Xue H."/>
            <person name="Zhang D."/>
        </authorList>
    </citation>
    <scope>NUCLEOTIDE SEQUENCE</scope>
    <source>
        <strain evidence="2">XHP0099</strain>
    </source>
</reference>
<organism evidence="2 3">
    <name type="scientific">Paracoccus marinaquae</name>
    <dbReference type="NCBI Taxonomy" id="2841926"/>
    <lineage>
        <taxon>Bacteria</taxon>
        <taxon>Pseudomonadati</taxon>
        <taxon>Pseudomonadota</taxon>
        <taxon>Alphaproteobacteria</taxon>
        <taxon>Rhodobacterales</taxon>
        <taxon>Paracoccaceae</taxon>
        <taxon>Paracoccus</taxon>
    </lineage>
</organism>
<dbReference type="EMBL" id="JAHKNG010000046">
    <property type="protein sequence ID" value="MBU3031938.1"/>
    <property type="molecule type" value="Genomic_DNA"/>
</dbReference>
<evidence type="ECO:0000313" key="2">
    <source>
        <dbReference type="EMBL" id="MBU3031938.1"/>
    </source>
</evidence>
<dbReference type="Proteomes" id="UP001166191">
    <property type="component" value="Unassembled WGS sequence"/>
</dbReference>
<accession>A0ABS6AMW7</accession>
<comment type="caution">
    <text evidence="2">The sequence shown here is derived from an EMBL/GenBank/DDBJ whole genome shotgun (WGS) entry which is preliminary data.</text>
</comment>
<dbReference type="InterPro" id="IPR056947">
    <property type="entry name" value="Pepco_dom"/>
</dbReference>
<keyword evidence="3" id="KW-1185">Reference proteome</keyword>